<feature type="region of interest" description="Disordered" evidence="1">
    <location>
        <begin position="383"/>
        <end position="409"/>
    </location>
</feature>
<evidence type="ECO:0000256" key="3">
    <source>
        <dbReference type="SAM" id="SignalP"/>
    </source>
</evidence>
<gene>
    <name evidence="4" type="ORF">HK105_201445</name>
</gene>
<keyword evidence="2" id="KW-0472">Membrane</keyword>
<feature type="chain" id="PRO_5047090617" evidence="3">
    <location>
        <begin position="19"/>
        <end position="409"/>
    </location>
</feature>
<reference evidence="4 5" key="1">
    <citation type="submission" date="2023-09" db="EMBL/GenBank/DDBJ databases">
        <title>Pangenome analysis of Batrachochytrium dendrobatidis and related Chytrids.</title>
        <authorList>
            <person name="Yacoub M.N."/>
            <person name="Stajich J.E."/>
            <person name="James T.Y."/>
        </authorList>
    </citation>
    <scope>NUCLEOTIDE SEQUENCE [LARGE SCALE GENOMIC DNA]</scope>
    <source>
        <strain evidence="4 5">JEL0888</strain>
    </source>
</reference>
<feature type="compositionally biased region" description="Low complexity" evidence="1">
    <location>
        <begin position="268"/>
        <end position="281"/>
    </location>
</feature>
<organism evidence="4 5">
    <name type="scientific">Polyrhizophydium stewartii</name>
    <dbReference type="NCBI Taxonomy" id="2732419"/>
    <lineage>
        <taxon>Eukaryota</taxon>
        <taxon>Fungi</taxon>
        <taxon>Fungi incertae sedis</taxon>
        <taxon>Chytridiomycota</taxon>
        <taxon>Chytridiomycota incertae sedis</taxon>
        <taxon>Chytridiomycetes</taxon>
        <taxon>Rhizophydiales</taxon>
        <taxon>Rhizophydiales incertae sedis</taxon>
        <taxon>Polyrhizophydium</taxon>
    </lineage>
</organism>
<name>A0ABR4NI76_9FUNG</name>
<keyword evidence="3" id="KW-0732">Signal</keyword>
<evidence type="ECO:0000313" key="4">
    <source>
        <dbReference type="EMBL" id="KAL2919170.1"/>
    </source>
</evidence>
<feature type="transmembrane region" description="Helical" evidence="2">
    <location>
        <begin position="189"/>
        <end position="210"/>
    </location>
</feature>
<keyword evidence="2" id="KW-1133">Transmembrane helix</keyword>
<feature type="region of interest" description="Disordered" evidence="1">
    <location>
        <begin position="136"/>
        <end position="187"/>
    </location>
</feature>
<dbReference type="Proteomes" id="UP001527925">
    <property type="component" value="Unassembled WGS sequence"/>
</dbReference>
<feature type="compositionally biased region" description="Low complexity" evidence="1">
    <location>
        <begin position="149"/>
        <end position="167"/>
    </location>
</feature>
<dbReference type="EMBL" id="JADGIZ020000004">
    <property type="protein sequence ID" value="KAL2919170.1"/>
    <property type="molecule type" value="Genomic_DNA"/>
</dbReference>
<proteinExistence type="predicted"/>
<evidence type="ECO:0000313" key="5">
    <source>
        <dbReference type="Proteomes" id="UP001527925"/>
    </source>
</evidence>
<protein>
    <submittedName>
        <fullName evidence="4">Uncharacterized protein</fullName>
    </submittedName>
</protein>
<keyword evidence="5" id="KW-1185">Reference proteome</keyword>
<keyword evidence="2" id="KW-0812">Transmembrane</keyword>
<feature type="compositionally biased region" description="Polar residues" evidence="1">
    <location>
        <begin position="169"/>
        <end position="186"/>
    </location>
</feature>
<accession>A0ABR4NI76</accession>
<comment type="caution">
    <text evidence="4">The sequence shown here is derived from an EMBL/GenBank/DDBJ whole genome shotgun (WGS) entry which is preliminary data.</text>
</comment>
<evidence type="ECO:0000256" key="2">
    <source>
        <dbReference type="SAM" id="Phobius"/>
    </source>
</evidence>
<evidence type="ECO:0000256" key="1">
    <source>
        <dbReference type="SAM" id="MobiDB-lite"/>
    </source>
</evidence>
<sequence>MLGAVALVLAAFAALAHAQPAVTLQYYATGAAASPSGVVGQVKVDPVRVNPGNLRLGLLSTPNGNVATWPNIRWSRIGPLVDNPKLDLYLFDGPTVPPNSPGTFIVIAGSNMEQRDDNNDRLYRVDAQTIGSPLPLTAVNVPELGPDQSSSTSSAAPVASSTSIVPAKTNDSSQQGTAPSGPTQQGAPWVIPTVVGVAVAIVAGVAFVLYRRRPVAPDQMEMGRMDHSGIDSTVGLQSHAASKAFAESKPSLYGLQTASTASLGRRNTQTTTPTTAFSTMTDVFSGSARPPPTPQPSAIQPPLAFVSPPAPSRANSQRRRSTSSSKQRASTPFDSLSSVPLPVASQQAGISAWSWEPPAHEIGASQASAAGVPESLPAVRPMSGFNPDIFGAPPVPPMPARTPSQRSRK</sequence>
<feature type="signal peptide" evidence="3">
    <location>
        <begin position="1"/>
        <end position="18"/>
    </location>
</feature>
<feature type="region of interest" description="Disordered" evidence="1">
    <location>
        <begin position="257"/>
        <end position="340"/>
    </location>
</feature>
<feature type="compositionally biased region" description="Low complexity" evidence="1">
    <location>
        <begin position="322"/>
        <end position="331"/>
    </location>
</feature>
<feature type="compositionally biased region" description="Polar residues" evidence="1">
    <location>
        <begin position="257"/>
        <end position="267"/>
    </location>
</feature>